<organism evidence="2 3">
    <name type="scientific">Blastomyces silverae</name>
    <dbReference type="NCBI Taxonomy" id="2060906"/>
    <lineage>
        <taxon>Eukaryota</taxon>
        <taxon>Fungi</taxon>
        <taxon>Dikarya</taxon>
        <taxon>Ascomycota</taxon>
        <taxon>Pezizomycotina</taxon>
        <taxon>Eurotiomycetes</taxon>
        <taxon>Eurotiomycetidae</taxon>
        <taxon>Onygenales</taxon>
        <taxon>Ajellomycetaceae</taxon>
        <taxon>Blastomyces</taxon>
    </lineage>
</organism>
<evidence type="ECO:0000313" key="3">
    <source>
        <dbReference type="Proteomes" id="UP000053573"/>
    </source>
</evidence>
<dbReference type="EMBL" id="LDEV01002582">
    <property type="protein sequence ID" value="KLJ08532.1"/>
    <property type="molecule type" value="Genomic_DNA"/>
</dbReference>
<dbReference type="AlphaFoldDB" id="A0A0H1BBY4"/>
<feature type="region of interest" description="Disordered" evidence="1">
    <location>
        <begin position="54"/>
        <end position="100"/>
    </location>
</feature>
<accession>A0A0H1BBY4</accession>
<feature type="compositionally biased region" description="Low complexity" evidence="1">
    <location>
        <begin position="72"/>
        <end position="84"/>
    </location>
</feature>
<comment type="caution">
    <text evidence="2">The sequence shown here is derived from an EMBL/GenBank/DDBJ whole genome shotgun (WGS) entry which is preliminary data.</text>
</comment>
<proteinExistence type="predicted"/>
<protein>
    <submittedName>
        <fullName evidence="2">Uncharacterized protein</fullName>
    </submittedName>
</protein>
<evidence type="ECO:0000256" key="1">
    <source>
        <dbReference type="SAM" id="MobiDB-lite"/>
    </source>
</evidence>
<feature type="compositionally biased region" description="Polar residues" evidence="1">
    <location>
        <begin position="85"/>
        <end position="100"/>
    </location>
</feature>
<keyword evidence="3" id="KW-1185">Reference proteome</keyword>
<name>A0A0H1BBY4_9EURO</name>
<reference evidence="3" key="1">
    <citation type="journal article" date="2015" name="PLoS Genet.">
        <title>The dynamic genome and transcriptome of the human fungal pathogen Blastomyces and close relative Emmonsia.</title>
        <authorList>
            <person name="Munoz J.F."/>
            <person name="Gauthier G.M."/>
            <person name="Desjardins C.A."/>
            <person name="Gallo J.E."/>
            <person name="Holder J."/>
            <person name="Sullivan T.D."/>
            <person name="Marty A.J."/>
            <person name="Carmen J.C."/>
            <person name="Chen Z."/>
            <person name="Ding L."/>
            <person name="Gujja S."/>
            <person name="Magrini V."/>
            <person name="Misas E."/>
            <person name="Mitreva M."/>
            <person name="Priest M."/>
            <person name="Saif S."/>
            <person name="Whiston E.A."/>
            <person name="Young S."/>
            <person name="Zeng Q."/>
            <person name="Goldman W.E."/>
            <person name="Mardis E.R."/>
            <person name="Taylor J.W."/>
            <person name="McEwen J.G."/>
            <person name="Clay O.K."/>
            <person name="Klein B.S."/>
            <person name="Cuomo C.A."/>
        </authorList>
    </citation>
    <scope>NUCLEOTIDE SEQUENCE [LARGE SCALE GENOMIC DNA]</scope>
    <source>
        <strain evidence="3">UAMH 139</strain>
    </source>
</reference>
<evidence type="ECO:0000313" key="2">
    <source>
        <dbReference type="EMBL" id="KLJ08532.1"/>
    </source>
</evidence>
<sequence length="100" mass="11506">MDQSVAVLGSSGYFERKHGGGKYIAYAYMRIWSWIGWHDISRNDADVDIYTNAIPRRRGRRSENGRNKRKSTPTSRTPKPSRPTNIYSSSLPWNTTPTEK</sequence>
<gene>
    <name evidence="2" type="ORF">EMPG_16035</name>
</gene>
<dbReference type="Proteomes" id="UP000053573">
    <property type="component" value="Unassembled WGS sequence"/>
</dbReference>
<dbReference type="OrthoDB" id="16824at2759"/>